<feature type="region of interest" description="Disordered" evidence="1">
    <location>
        <begin position="582"/>
        <end position="824"/>
    </location>
</feature>
<sequence length="1604" mass="172621">MAEQYIQPREFLRRVKEKRPDLDDEYILQSWDEHVKPLAGQADKEGEGTSLFGMSDEQRDHVARGGYLTDRADEMREHDEGWAGDRRADLKVGAGGLVEGIGTLLSRQLGGMDNTLRAKGQAMQDAGEREVGDEYGSDLERRKARVDSADGELAKALAWGAETFIDADLAAGMVTREIPSLAVGGVTGFGAKKLAQTGARKIGASDDAARKVGNKVGVGTAVGVESAESGALTKSETFDELTDLPPEEFIDAAKPRVRDQYEALRNGGMSEREAVEQIADELSNVAGLRAAGFTALMQALPASRSIERVITASMKREAGGLAGAAKGGAKAAGAEGATGAADEAYQTAIGNLAVQQVDETQSLAEGTGVAAAQGGTFGAGMGGPAGALEGAAGTQGATPPVENEEQAADPDEYVVDAEDGAIKKVEEADRPAVVGNPDAPRVTVEGLGERELVSDALGDRAIVRDATGRRDVVEIVPTADGPTYRRMGDDDSTDAEVNQRAAEIVAEADPSPERGGAIVPPDVWDQAQAQARAEIDAARQPVGRRARAAEQINEVRQSGPLGRSSAPTMATNLNRQIELEEAVSRARGSQPVSLSIDSDPAARQRAESDGVAGARWNASTPRAQSQTRISRTAKTPKTHVSDVSAVAETAHSRSRQRTEQVIRRSDGRPFPSLDAARRAARAQRVARTHVPESVGSEGYVLNPAGQENGVADLGRDQVEPGRQTADFPDGAQPAAASGSRQMAGESGTSAGGAQSSGRQATQRAQAAIDSPPETRQPGAPEAAPTQSREPQPGTLRDSGMVGEDGPRLPGRKLKPIRRRDGQPFKTLAAARRAATNHAARDTHEVREVNDGGYELVPLGRVRPVVAEQDMQPGATIDDQTRDTSRGVDRETDEPGTQAGDPDETRAAGGSSGDGGGVRFSRSAPEGEPEPTRNHGITRIRGKADKVIDGFLYHVVDRFKDLADFQKAAGKVPETADAMMAQENFSGRARKRLDDLDDFHVRPLLDAINRGGFTMEQVGEYLHARHAQEANRVLAERNPDRGDNSALSGMTDMEARAILAEHADNAAMQEIGERVDRMNAERLENMVNDGLMSPEQADSWRSMYSHYVPLHRDAMKGPDGEIADAPLPRRGQGFHIEGRESKVRAGSTKPVEHGLVIPHLVAQFEASAVRGEKNLVGQALLELASNHPDPNVWEIEKPYRVASRKPDGTIRYRADNRTRDNELMVKVGGKGVRISFNEKNPHAVRLVREMRNLSQRDMPKLMRYLHSVMRYLSMVNTSLNPEFVLTNFARDLQTAAYNLGDTELEKVAMQVVRDGVKHGVRGMWRNLKGHRDTEWARWADEFERAGGMVGWMDVYENIEDRANAINRELDMVGGKHVARRTGRKVMDLVSDANSAIENAVRLSAYVHARKRGISEARAANLAKNLTVNFNRRGASGQTLNTFYLFFNASVQGTARMFSAIHKSRKVRAMVGATVVAAAILDIVNRAISEEDEDGLTFYDKLPDHVRDRNLVIFYGGGETDYVTIPLPWGYNVFHVVGQTMGRAIDHHAGDGIPTYSIADEAARLAGSTMEAFNPVASSSPLLTLSPTVLDPAVTVAVAADVKLTP</sequence>
<feature type="compositionally biased region" description="Polar residues" evidence="1">
    <location>
        <begin position="617"/>
        <end position="635"/>
    </location>
</feature>
<dbReference type="Proteomes" id="UP000427716">
    <property type="component" value="Chromosome"/>
</dbReference>
<feature type="domain" description="Large polyvalent protein associated" evidence="2">
    <location>
        <begin position="1497"/>
        <end position="1596"/>
    </location>
</feature>
<feature type="compositionally biased region" description="Basic and acidic residues" evidence="1">
    <location>
        <begin position="878"/>
        <end position="889"/>
    </location>
</feature>
<dbReference type="InterPro" id="IPR040561">
    <property type="entry name" value="LPD38"/>
</dbReference>
<gene>
    <name evidence="3" type="ORF">GM160_05585</name>
</gene>
<reference evidence="3 4" key="1">
    <citation type="submission" date="2019-11" db="EMBL/GenBank/DDBJ databases">
        <authorList>
            <person name="Zhang J."/>
            <person name="Sun C."/>
        </authorList>
    </citation>
    <scope>NUCLEOTIDE SEQUENCE [LARGE SCALE GENOMIC DNA]</scope>
    <source>
        <strain evidence="4">sp2</strain>
    </source>
</reference>
<dbReference type="EMBL" id="CP046415">
    <property type="protein sequence ID" value="QGT78410.1"/>
    <property type="molecule type" value="Genomic_DNA"/>
</dbReference>
<evidence type="ECO:0000313" key="3">
    <source>
        <dbReference type="EMBL" id="QGT78410.1"/>
    </source>
</evidence>
<protein>
    <recommendedName>
        <fullName evidence="2">Large polyvalent protein associated domain-containing protein</fullName>
    </recommendedName>
</protein>
<feature type="region of interest" description="Disordered" evidence="1">
    <location>
        <begin position="384"/>
        <end position="408"/>
    </location>
</feature>
<accession>A0A6I6CYD6</accession>
<dbReference type="Pfam" id="PF18857">
    <property type="entry name" value="LPD38"/>
    <property type="match status" value="1"/>
</dbReference>
<dbReference type="KEGG" id="ghl:GM160_05585"/>
<organism evidence="3 4">
    <name type="scientific">Guyparkeria halophila</name>
    <dbReference type="NCBI Taxonomy" id="47960"/>
    <lineage>
        <taxon>Bacteria</taxon>
        <taxon>Pseudomonadati</taxon>
        <taxon>Pseudomonadota</taxon>
        <taxon>Gammaproteobacteria</taxon>
        <taxon>Chromatiales</taxon>
        <taxon>Thioalkalibacteraceae</taxon>
        <taxon>Guyparkeria</taxon>
    </lineage>
</organism>
<name>A0A6I6CYD6_9GAMM</name>
<feature type="compositionally biased region" description="Basic residues" evidence="1">
    <location>
        <begin position="678"/>
        <end position="687"/>
    </location>
</feature>
<dbReference type="RefSeq" id="WP_156573813.1">
    <property type="nucleotide sequence ID" value="NZ_CP046415.1"/>
</dbReference>
<proteinExistence type="predicted"/>
<evidence type="ECO:0000256" key="1">
    <source>
        <dbReference type="SAM" id="MobiDB-lite"/>
    </source>
</evidence>
<feature type="compositionally biased region" description="Basic and acidic residues" evidence="1">
    <location>
        <begin position="656"/>
        <end position="667"/>
    </location>
</feature>
<evidence type="ECO:0000313" key="4">
    <source>
        <dbReference type="Proteomes" id="UP000427716"/>
    </source>
</evidence>
<keyword evidence="4" id="KW-1185">Reference proteome</keyword>
<feature type="compositionally biased region" description="Low complexity" evidence="1">
    <location>
        <begin position="743"/>
        <end position="762"/>
    </location>
</feature>
<evidence type="ECO:0000259" key="2">
    <source>
        <dbReference type="Pfam" id="PF18857"/>
    </source>
</evidence>
<feature type="region of interest" description="Disordered" evidence="1">
    <location>
        <begin position="866"/>
        <end position="936"/>
    </location>
</feature>